<evidence type="ECO:0000313" key="2">
    <source>
        <dbReference type="Proteomes" id="UP000198615"/>
    </source>
</evidence>
<proteinExistence type="predicted"/>
<keyword evidence="2" id="KW-1185">Reference proteome</keyword>
<dbReference type="OrthoDB" id="581589at2"/>
<evidence type="ECO:0000313" key="1">
    <source>
        <dbReference type="EMBL" id="SDG56536.1"/>
    </source>
</evidence>
<dbReference type="Proteomes" id="UP000198615">
    <property type="component" value="Unassembled WGS sequence"/>
</dbReference>
<comment type="caution">
    <text evidence="1">The sequence shown here is derived from an EMBL/GenBank/DDBJ whole genome shotgun (WGS) entry which is preliminary data.</text>
</comment>
<accession>A0A8G2BP48</accession>
<dbReference type="EMBL" id="FNBW01000023">
    <property type="protein sequence ID" value="SDG56536.1"/>
    <property type="molecule type" value="Genomic_DNA"/>
</dbReference>
<organism evidence="1 2">
    <name type="scientific">Thalassobaculum litoreum DSM 18839</name>
    <dbReference type="NCBI Taxonomy" id="1123362"/>
    <lineage>
        <taxon>Bacteria</taxon>
        <taxon>Pseudomonadati</taxon>
        <taxon>Pseudomonadota</taxon>
        <taxon>Alphaproteobacteria</taxon>
        <taxon>Rhodospirillales</taxon>
        <taxon>Thalassobaculaceae</taxon>
        <taxon>Thalassobaculum</taxon>
    </lineage>
</organism>
<dbReference type="Pfam" id="PF10134">
    <property type="entry name" value="RPA"/>
    <property type="match status" value="1"/>
</dbReference>
<dbReference type="AlphaFoldDB" id="A0A8G2BP48"/>
<dbReference type="InterPro" id="IPR018777">
    <property type="entry name" value="Replication_initiator_prot_A"/>
</dbReference>
<gene>
    <name evidence="1" type="ORF">SAMN05660686_04872</name>
</gene>
<name>A0A8G2BP48_9PROT</name>
<protein>
    <submittedName>
        <fullName evidence="1">Replication initiator protein A</fullName>
    </submittedName>
</protein>
<reference evidence="1 2" key="1">
    <citation type="submission" date="2016-10" db="EMBL/GenBank/DDBJ databases">
        <authorList>
            <person name="Varghese N."/>
            <person name="Submissions S."/>
        </authorList>
    </citation>
    <scope>NUCLEOTIDE SEQUENCE [LARGE SCALE GENOMIC DNA]</scope>
    <source>
        <strain evidence="1 2">DSM 18839</strain>
    </source>
</reference>
<sequence>MSKQTAQLPLKLDGPLVGAIKGERNIMAYPFFDLDKRALKARIEFEDPDLGVKIAVRAADGSGVPTIYDKDLVLYVATVLAQRMDEGRLTGSDEDRVINFTVHDFLRVAGRSTDARSYDRFKAMLDRLTSATISTNIEVTVDDETLGADGWFEWFERTGTGIRYRTGKNGLKRISHVRITVGKWLFNAIVKDRKILTYAKAYFDLEPIPRRLYDLARVHVGAQDRWQVRLPKLQARIGDHSRISQFLSGLQKLETEDRLPEYRFRIVEQVRPGRIRRSAKDFERIMVVFTRRTGTDDRQTVTADPGAQRVVDLPAREAPHPRLAAELKSIGYMGRLTRVRSLVERLNNAGEAIPEGKAAVKLNERALCDDIHALAQALVDAGIEHSR</sequence>
<dbReference type="RefSeq" id="WP_093154535.1">
    <property type="nucleotide sequence ID" value="NZ_FNBW01000023.1"/>
</dbReference>